<keyword evidence="11" id="KW-1185">Reference proteome</keyword>
<keyword evidence="5 9" id="KW-0812">Transmembrane</keyword>
<protein>
    <recommendedName>
        <fullName evidence="8">Riboflavin transporter</fullName>
    </recommendedName>
</protein>
<keyword evidence="4 8" id="KW-1003">Cell membrane</keyword>
<dbReference type="Gene3D" id="1.10.1760.20">
    <property type="match status" value="1"/>
</dbReference>
<dbReference type="Proteomes" id="UP000371977">
    <property type="component" value="Unassembled WGS sequence"/>
</dbReference>
<keyword evidence="6 9" id="KW-1133">Transmembrane helix</keyword>
<evidence type="ECO:0000256" key="2">
    <source>
        <dbReference type="ARBA" id="ARBA00005540"/>
    </source>
</evidence>
<dbReference type="Pfam" id="PF12822">
    <property type="entry name" value="ECF_trnsprt"/>
    <property type="match status" value="1"/>
</dbReference>
<feature type="transmembrane region" description="Helical" evidence="9">
    <location>
        <begin position="6"/>
        <end position="29"/>
    </location>
</feature>
<gene>
    <name evidence="10" type="ORF">ESZ50_09855</name>
</gene>
<evidence type="ECO:0000256" key="7">
    <source>
        <dbReference type="ARBA" id="ARBA00023136"/>
    </source>
</evidence>
<dbReference type="GO" id="GO:0005886">
    <property type="term" value="C:plasma membrane"/>
    <property type="evidence" value="ECO:0007669"/>
    <property type="project" value="UniProtKB-SubCell"/>
</dbReference>
<dbReference type="PANTHER" id="PTHR38438:SF1">
    <property type="entry name" value="RIBOFLAVIN TRANSPORTER RIBU"/>
    <property type="match status" value="1"/>
</dbReference>
<evidence type="ECO:0000256" key="8">
    <source>
        <dbReference type="PIRNR" id="PIRNR037778"/>
    </source>
</evidence>
<dbReference type="InterPro" id="IPR024529">
    <property type="entry name" value="ECF_trnsprt_substrate-spec"/>
</dbReference>
<feature type="transmembrane region" description="Helical" evidence="9">
    <location>
        <begin position="111"/>
        <end position="134"/>
    </location>
</feature>
<keyword evidence="7 8" id="KW-0472">Membrane</keyword>
<comment type="similarity">
    <text evidence="2 8">Belongs to the prokaryotic riboflavin transporter (P-RFT) (TC 2.A.87) family.</text>
</comment>
<evidence type="ECO:0000256" key="1">
    <source>
        <dbReference type="ARBA" id="ARBA00004651"/>
    </source>
</evidence>
<evidence type="ECO:0000256" key="5">
    <source>
        <dbReference type="ARBA" id="ARBA00022692"/>
    </source>
</evidence>
<comment type="caution">
    <text evidence="10">The sequence shown here is derived from an EMBL/GenBank/DDBJ whole genome shotgun (WGS) entry which is preliminary data.</text>
</comment>
<dbReference type="PANTHER" id="PTHR38438">
    <property type="entry name" value="RIBOFLAVIN TRANSPORTER RIBU"/>
    <property type="match status" value="1"/>
</dbReference>
<evidence type="ECO:0000256" key="6">
    <source>
        <dbReference type="ARBA" id="ARBA00022989"/>
    </source>
</evidence>
<name>A0A6C2C241_9LACO</name>
<dbReference type="OrthoDB" id="9809216at2"/>
<evidence type="ECO:0000256" key="3">
    <source>
        <dbReference type="ARBA" id="ARBA00022448"/>
    </source>
</evidence>
<evidence type="ECO:0000313" key="11">
    <source>
        <dbReference type="Proteomes" id="UP000371977"/>
    </source>
</evidence>
<feature type="transmembrane region" description="Helical" evidence="9">
    <location>
        <begin position="78"/>
        <end position="99"/>
    </location>
</feature>
<dbReference type="PIRSF" id="PIRSF037778">
    <property type="entry name" value="UCP037778_transp_RibU"/>
    <property type="match status" value="1"/>
</dbReference>
<comment type="subcellular location">
    <subcellularLocation>
        <location evidence="1">Cell membrane</location>
        <topology evidence="1">Multi-pass membrane protein</topology>
    </subcellularLocation>
</comment>
<evidence type="ECO:0000256" key="4">
    <source>
        <dbReference type="ARBA" id="ARBA00022475"/>
    </source>
</evidence>
<proteinExistence type="inferred from homology"/>
<dbReference type="EMBL" id="SDGZ01000024">
    <property type="protein sequence ID" value="TYC48068.1"/>
    <property type="molecule type" value="Genomic_DNA"/>
</dbReference>
<sequence>MNSTRRLTVISLLSVVAFGLMIFPTFPLIPGASFLKIDFSIVPIVLGALMLDLRSGYMILFLRTLLKLLLNNQGVNDYIGLPMNIISMGIFLTIIYLWLKRSKSFTIKNFTVSIVLATLGLTMAMVILNYFYAVPLYAMFANFDIKQIIGLGTYMLYMVVPFNLAQGVILGLATGLVYSALRPFINRTAQELAK</sequence>
<dbReference type="GO" id="GO:0032217">
    <property type="term" value="F:riboflavin transmembrane transporter activity"/>
    <property type="evidence" value="ECO:0007669"/>
    <property type="project" value="UniProtKB-UniRule"/>
</dbReference>
<dbReference type="AlphaFoldDB" id="A0A6C2C241"/>
<organism evidence="10 11">
    <name type="scientific">Weissella muntiaci</name>
    <dbReference type="NCBI Taxonomy" id="2508881"/>
    <lineage>
        <taxon>Bacteria</taxon>
        <taxon>Bacillati</taxon>
        <taxon>Bacillota</taxon>
        <taxon>Bacilli</taxon>
        <taxon>Lactobacillales</taxon>
        <taxon>Lactobacillaceae</taxon>
        <taxon>Weissella</taxon>
    </lineage>
</organism>
<feature type="transmembrane region" description="Helical" evidence="9">
    <location>
        <begin position="154"/>
        <end position="178"/>
    </location>
</feature>
<comment type="function">
    <text evidence="8">Probably a riboflavin-binding protein that interacts with the energy-coupling factor (ECF) ABC-transporter complex.</text>
</comment>
<keyword evidence="3 8" id="KW-0813">Transport</keyword>
<reference evidence="10 11" key="1">
    <citation type="submission" date="2019-01" db="EMBL/GenBank/DDBJ databases">
        <title>Weissella sp. nov., a novel lactic acid bacterium isolated from animal feces.</title>
        <authorList>
            <person name="Wang L.-T."/>
        </authorList>
    </citation>
    <scope>NUCLEOTIDE SEQUENCE [LARGE SCALE GENOMIC DNA]</scope>
    <source>
        <strain evidence="10 11">8H-2</strain>
    </source>
</reference>
<evidence type="ECO:0000313" key="10">
    <source>
        <dbReference type="EMBL" id="TYC48068.1"/>
    </source>
</evidence>
<evidence type="ECO:0000256" key="9">
    <source>
        <dbReference type="SAM" id="Phobius"/>
    </source>
</evidence>
<dbReference type="InterPro" id="IPR025720">
    <property type="entry name" value="RibU"/>
</dbReference>
<dbReference type="RefSeq" id="WP_148623522.1">
    <property type="nucleotide sequence ID" value="NZ_SDGZ01000024.1"/>
</dbReference>
<accession>A0A6C2C241</accession>
<feature type="transmembrane region" description="Helical" evidence="9">
    <location>
        <begin position="41"/>
        <end position="66"/>
    </location>
</feature>